<feature type="domain" description="NAD(P)-binding" evidence="2">
    <location>
        <begin position="9"/>
        <end position="85"/>
    </location>
</feature>
<reference evidence="3 4" key="1">
    <citation type="submission" date="2022-12" db="EMBL/GenBank/DDBJ databases">
        <title>Genomic features and morphological characterization of a novel Knufia sp. strain isolated from spacecraft assembly facility.</title>
        <authorList>
            <person name="Teixeira M."/>
            <person name="Chander A.M."/>
            <person name="Stajich J.E."/>
            <person name="Venkateswaran K."/>
        </authorList>
    </citation>
    <scope>NUCLEOTIDE SEQUENCE [LARGE SCALE GENOMIC DNA]</scope>
    <source>
        <strain evidence="3 4">FJI-L2-BK-P2</strain>
    </source>
</reference>
<proteinExistence type="predicted"/>
<dbReference type="InterPro" id="IPR016040">
    <property type="entry name" value="NAD(P)-bd_dom"/>
</dbReference>
<gene>
    <name evidence="3" type="ORF">OHC33_005160</name>
</gene>
<accession>A0AAN8EEP3</accession>
<feature type="domain" description="NAD-dependent epimerase/dehydratase" evidence="1">
    <location>
        <begin position="153"/>
        <end position="245"/>
    </location>
</feature>
<dbReference type="AlphaFoldDB" id="A0AAN8EEP3"/>
<dbReference type="GO" id="GO:0005737">
    <property type="term" value="C:cytoplasm"/>
    <property type="evidence" value="ECO:0007669"/>
    <property type="project" value="TreeGrafter"/>
</dbReference>
<dbReference type="Gene3D" id="3.40.50.720">
    <property type="entry name" value="NAD(P)-binding Rossmann-like Domain"/>
    <property type="match status" value="1"/>
</dbReference>
<protein>
    <submittedName>
        <fullName evidence="3">Uncharacterized protein</fullName>
    </submittedName>
</protein>
<dbReference type="InterPro" id="IPR051783">
    <property type="entry name" value="NAD(P)-dependent_oxidoreduct"/>
</dbReference>
<comment type="caution">
    <text evidence="3">The sequence shown here is derived from an EMBL/GenBank/DDBJ whole genome shotgun (WGS) entry which is preliminary data.</text>
</comment>
<keyword evidence="4" id="KW-1185">Reference proteome</keyword>
<dbReference type="PANTHER" id="PTHR48079">
    <property type="entry name" value="PROTEIN YEEZ"/>
    <property type="match status" value="1"/>
</dbReference>
<evidence type="ECO:0000259" key="2">
    <source>
        <dbReference type="Pfam" id="PF13460"/>
    </source>
</evidence>
<sequence length="351" mass="38339">MAPKIFITGAAGYIGGEVLIELLKAHPDLESEITALVRNSDRGAQVAAIWPKIKLVYGDLDSTALLEEEASKADIVYQCADSDHPAAAEAIGRGIANRQSSKPGFFIHTSGALVFGFQSMQEGYFGETRDKRYNDWDGVNELTTLPDDAYHRNVDKIVLAASKEHPDKVKTAIVCPPTIFGRGRGIKRRSIQVPNAAQAFLQMKQGFRVGKGENRWDEIHVTDLARLYVLLGEAAAAGGSPATWNEEGYYLTENGSYTWGNVMSALAKEAHKQGFLPSAEVKQLSVEEANAISTFFPLIFGTDVRGEAVRGKKLLGWQPREHGLMEEIPNIVSDEAKAMGLVKGHAEKVQQ</sequence>
<dbReference type="Proteomes" id="UP001316803">
    <property type="component" value="Unassembled WGS sequence"/>
</dbReference>
<evidence type="ECO:0000313" key="4">
    <source>
        <dbReference type="Proteomes" id="UP001316803"/>
    </source>
</evidence>
<evidence type="ECO:0000259" key="1">
    <source>
        <dbReference type="Pfam" id="PF01370"/>
    </source>
</evidence>
<dbReference type="InterPro" id="IPR001509">
    <property type="entry name" value="Epimerase_deHydtase"/>
</dbReference>
<dbReference type="InterPro" id="IPR036291">
    <property type="entry name" value="NAD(P)-bd_dom_sf"/>
</dbReference>
<dbReference type="Pfam" id="PF13460">
    <property type="entry name" value="NAD_binding_10"/>
    <property type="match status" value="1"/>
</dbReference>
<organism evidence="3 4">
    <name type="scientific">Knufia fluminis</name>
    <dbReference type="NCBI Taxonomy" id="191047"/>
    <lineage>
        <taxon>Eukaryota</taxon>
        <taxon>Fungi</taxon>
        <taxon>Dikarya</taxon>
        <taxon>Ascomycota</taxon>
        <taxon>Pezizomycotina</taxon>
        <taxon>Eurotiomycetes</taxon>
        <taxon>Chaetothyriomycetidae</taxon>
        <taxon>Chaetothyriales</taxon>
        <taxon>Trichomeriaceae</taxon>
        <taxon>Knufia</taxon>
    </lineage>
</organism>
<dbReference type="PANTHER" id="PTHR48079:SF6">
    <property type="entry name" value="NAD(P)-BINDING DOMAIN-CONTAINING PROTEIN-RELATED"/>
    <property type="match status" value="1"/>
</dbReference>
<dbReference type="EMBL" id="JAKLMC020000010">
    <property type="protein sequence ID" value="KAK5953889.1"/>
    <property type="molecule type" value="Genomic_DNA"/>
</dbReference>
<dbReference type="SUPFAM" id="SSF51735">
    <property type="entry name" value="NAD(P)-binding Rossmann-fold domains"/>
    <property type="match status" value="1"/>
</dbReference>
<dbReference type="Pfam" id="PF01370">
    <property type="entry name" value="Epimerase"/>
    <property type="match status" value="1"/>
</dbReference>
<evidence type="ECO:0000313" key="3">
    <source>
        <dbReference type="EMBL" id="KAK5953889.1"/>
    </source>
</evidence>
<name>A0AAN8EEP3_9EURO</name>
<dbReference type="GO" id="GO:0004029">
    <property type="term" value="F:aldehyde dehydrogenase (NAD+) activity"/>
    <property type="evidence" value="ECO:0007669"/>
    <property type="project" value="TreeGrafter"/>
</dbReference>